<dbReference type="Proteomes" id="UP000033710">
    <property type="component" value="Unassembled WGS sequence"/>
</dbReference>
<accession>A0A0F2M4L2</accession>
<feature type="region of interest" description="Disordered" evidence="1">
    <location>
        <begin position="268"/>
        <end position="297"/>
    </location>
</feature>
<evidence type="ECO:0000256" key="1">
    <source>
        <dbReference type="SAM" id="MobiDB-lite"/>
    </source>
</evidence>
<dbReference type="KEGG" id="ssck:SPSK_04077"/>
<organism evidence="2 3">
    <name type="scientific">Sporothrix schenckii 1099-18</name>
    <dbReference type="NCBI Taxonomy" id="1397361"/>
    <lineage>
        <taxon>Eukaryota</taxon>
        <taxon>Fungi</taxon>
        <taxon>Dikarya</taxon>
        <taxon>Ascomycota</taxon>
        <taxon>Pezizomycotina</taxon>
        <taxon>Sordariomycetes</taxon>
        <taxon>Sordariomycetidae</taxon>
        <taxon>Ophiostomatales</taxon>
        <taxon>Ophiostomataceae</taxon>
        <taxon>Sporothrix</taxon>
    </lineage>
</organism>
<comment type="caution">
    <text evidence="2">The sequence shown here is derived from an EMBL/GenBank/DDBJ whole genome shotgun (WGS) entry which is preliminary data.</text>
</comment>
<feature type="compositionally biased region" description="Low complexity" evidence="1">
    <location>
        <begin position="372"/>
        <end position="388"/>
    </location>
</feature>
<dbReference type="OrthoDB" id="3882058at2759"/>
<feature type="region of interest" description="Disordered" evidence="1">
    <location>
        <begin position="202"/>
        <end position="224"/>
    </location>
</feature>
<dbReference type="EMBL" id="AXCR01000010">
    <property type="protein sequence ID" value="KJR83121.1"/>
    <property type="molecule type" value="Genomic_DNA"/>
</dbReference>
<dbReference type="VEuPathDB" id="FungiDB:SPSK_04077"/>
<sequence>MPAKLKPLVLPQLVEGRKRLEDGQYATAEMVDGGITAKASANNTNNANGGLFLVDNASMSDITSPATPTFSHRSGGLGHLRYSSSTSSLDLPLSIPSPSVSECPASPNPATGLAAVVAAASAATLAGSPPVKRPLPGVKEEHLLERVAEEHEYGDSFTLSHRTSHLYRCLCDEPCSHGRDDISYDQQDFIYDLGFVSDSEAAANEPSVQRHRHRASSTASVMSRASNATHDSAFSGLTLRFGSHIHALSRWRSKSHTARHNYANLMAAPASEPSLSRQPSSRSSSLSAGQPAPVLDPAPILTPALSSYYGSTESIEHFPTSSGAHEEPEDDSLSSLERDRTKAATPLLPPLMTESSAIQRQQPVSPLPPPSLQTSPLQSPAVASSVTSPAGVDGLSSFPITSPVADAGIPAMSLSPLSPTAPTGLGISVAATAPTSPAEVMQPPPLRRQFSTASFYVPFGASNVHNASASAVTPATSAPISVPVSVAQEPHDKWCDRLGHANYTILPKPYHLAEDDTTDTQALHALCEDWAQARINYAKHLVRTGEHYGTTSNTYMLTEAKWAETEREWQRAHQAATVHITNVLTRAGSDARECAATPGMLPPVQHHDVSCVIPQILDNAEGKFPGLGDEDIVGPMDRVEYMERSDGVPGFPGPSGTHGEKHAMSRFLRGLADRVRHRK</sequence>
<feature type="region of interest" description="Disordered" evidence="1">
    <location>
        <begin position="315"/>
        <end position="388"/>
    </location>
</feature>
<evidence type="ECO:0000313" key="2">
    <source>
        <dbReference type="EMBL" id="KJR83121.1"/>
    </source>
</evidence>
<name>A0A0F2M4L2_SPOSC</name>
<gene>
    <name evidence="2" type="ORF">SPSK_04077</name>
</gene>
<reference evidence="2 3" key="1">
    <citation type="journal article" date="2014" name="BMC Genomics">
        <title>Comparative genomics of the major fungal agents of human and animal Sporotrichosis: Sporothrix schenckii and Sporothrix brasiliensis.</title>
        <authorList>
            <person name="Teixeira M.M."/>
            <person name="de Almeida L.G."/>
            <person name="Kubitschek-Barreira P."/>
            <person name="Alves F.L."/>
            <person name="Kioshima E.S."/>
            <person name="Abadio A.K."/>
            <person name="Fernandes L."/>
            <person name="Derengowski L.S."/>
            <person name="Ferreira K.S."/>
            <person name="Souza R.C."/>
            <person name="Ruiz J.C."/>
            <person name="de Andrade N.C."/>
            <person name="Paes H.C."/>
            <person name="Nicola A.M."/>
            <person name="Albuquerque P."/>
            <person name="Gerber A.L."/>
            <person name="Martins V.P."/>
            <person name="Peconick L.D."/>
            <person name="Neto A.V."/>
            <person name="Chaucanez C.B."/>
            <person name="Silva P.A."/>
            <person name="Cunha O.L."/>
            <person name="de Oliveira F.F."/>
            <person name="dos Santos T.C."/>
            <person name="Barros A.L."/>
            <person name="Soares M.A."/>
            <person name="de Oliveira L.M."/>
            <person name="Marini M.M."/>
            <person name="Villalobos-Duno H."/>
            <person name="Cunha M.M."/>
            <person name="de Hoog S."/>
            <person name="da Silveira J.F."/>
            <person name="Henrissat B."/>
            <person name="Nino-Vega G.A."/>
            <person name="Cisalpino P.S."/>
            <person name="Mora-Montes H.M."/>
            <person name="Almeida S.R."/>
            <person name="Stajich J.E."/>
            <person name="Lopes-Bezerra L.M."/>
            <person name="Vasconcelos A.T."/>
            <person name="Felipe M.S."/>
        </authorList>
    </citation>
    <scope>NUCLEOTIDE SEQUENCE [LARGE SCALE GENOMIC DNA]</scope>
    <source>
        <strain evidence="2 3">1099-18</strain>
    </source>
</reference>
<protein>
    <recommendedName>
        <fullName evidence="4">Only prolin and serin are matching in the corresponding protein</fullName>
    </recommendedName>
</protein>
<proteinExistence type="predicted"/>
<evidence type="ECO:0000313" key="3">
    <source>
        <dbReference type="Proteomes" id="UP000033710"/>
    </source>
</evidence>
<dbReference type="RefSeq" id="XP_016585797.1">
    <property type="nucleotide sequence ID" value="XM_016730888.1"/>
</dbReference>
<dbReference type="AlphaFoldDB" id="A0A0F2M4L2"/>
<reference evidence="2 3" key="2">
    <citation type="journal article" date="2015" name="Eukaryot. Cell">
        <title>Asexual propagation of a virulent clone complex in a human and feline outbreak of sporotrichosis.</title>
        <authorList>
            <person name="Teixeira Mde M."/>
            <person name="Rodrigues A.M."/>
            <person name="Tsui C.K."/>
            <person name="de Almeida L.G."/>
            <person name="Van Diepeningen A.D."/>
            <person name="van den Ende B.G."/>
            <person name="Fernandes G.F."/>
            <person name="Kano R."/>
            <person name="Hamelin R.C."/>
            <person name="Lopes-Bezerra L.M."/>
            <person name="Vasconcelos A.T."/>
            <person name="de Hoog S."/>
            <person name="de Camargo Z.P."/>
            <person name="Felipe M.S."/>
        </authorList>
    </citation>
    <scope>NUCLEOTIDE SEQUENCE [LARGE SCALE GENOMIC DNA]</scope>
    <source>
        <strain evidence="2 3">1099-18</strain>
    </source>
</reference>
<evidence type="ECO:0008006" key="4">
    <source>
        <dbReference type="Google" id="ProtNLM"/>
    </source>
</evidence>
<dbReference type="GeneID" id="27666165"/>
<feature type="compositionally biased region" description="Low complexity" evidence="1">
    <location>
        <begin position="271"/>
        <end position="287"/>
    </location>
</feature>